<comment type="caution">
    <text evidence="4">The sequence shown here is derived from an EMBL/GenBank/DDBJ whole genome shotgun (WGS) entry which is preliminary data.</text>
</comment>
<dbReference type="Gene3D" id="1.10.10.10">
    <property type="entry name" value="Winged helix-like DNA-binding domain superfamily/Winged helix DNA-binding domain"/>
    <property type="match status" value="1"/>
</dbReference>
<keyword evidence="5" id="KW-1185">Reference proteome</keyword>
<dbReference type="InterPro" id="IPR013538">
    <property type="entry name" value="ASHA1/2-like_C"/>
</dbReference>
<evidence type="ECO:0000259" key="3">
    <source>
        <dbReference type="PROSITE" id="PS50987"/>
    </source>
</evidence>
<dbReference type="Pfam" id="PF08327">
    <property type="entry name" value="AHSA1"/>
    <property type="match status" value="1"/>
</dbReference>
<comment type="similarity">
    <text evidence="1">Belongs to the AHA1 family.</text>
</comment>
<dbReference type="InterPro" id="IPR001845">
    <property type="entry name" value="HTH_ArsR_DNA-bd_dom"/>
</dbReference>
<evidence type="ECO:0000256" key="1">
    <source>
        <dbReference type="ARBA" id="ARBA00006817"/>
    </source>
</evidence>
<evidence type="ECO:0000313" key="4">
    <source>
        <dbReference type="EMBL" id="MCF6138515.1"/>
    </source>
</evidence>
<reference evidence="4 5" key="1">
    <citation type="submission" date="2022-01" db="EMBL/GenBank/DDBJ databases">
        <title>Alkalihalobacillus sp. EGI L200015, a novel bacterium isolated from a salt lake sediment.</title>
        <authorList>
            <person name="Gao L."/>
            <person name="Fang B.-Z."/>
            <person name="Li W.-J."/>
        </authorList>
    </citation>
    <scope>NUCLEOTIDE SEQUENCE [LARGE SCALE GENOMIC DNA]</scope>
    <source>
        <strain evidence="4 5">KCTC 12718</strain>
    </source>
</reference>
<dbReference type="SMART" id="SM00418">
    <property type="entry name" value="HTH_ARSR"/>
    <property type="match status" value="1"/>
</dbReference>
<dbReference type="CDD" id="cd07814">
    <property type="entry name" value="SRPBCC_CalC_Aha1-like"/>
    <property type="match status" value="1"/>
</dbReference>
<dbReference type="PANTHER" id="PTHR38600:SF1">
    <property type="entry name" value="TRANSCRIPTIONAL REGULATORY PROTEIN"/>
    <property type="match status" value="1"/>
</dbReference>
<protein>
    <submittedName>
        <fullName evidence="4">SRPBCC domain-containing protein</fullName>
    </submittedName>
</protein>
<feature type="domain" description="HTH arsR-type" evidence="3">
    <location>
        <begin position="1"/>
        <end position="96"/>
    </location>
</feature>
<dbReference type="CDD" id="cd00090">
    <property type="entry name" value="HTH_ARSR"/>
    <property type="match status" value="1"/>
</dbReference>
<accession>A0ABS9H3X2</accession>
<dbReference type="Gene3D" id="3.30.530.20">
    <property type="match status" value="1"/>
</dbReference>
<proteinExistence type="inferred from homology"/>
<gene>
    <name evidence="4" type="ORF">L2716_12330</name>
</gene>
<dbReference type="SUPFAM" id="SSF55961">
    <property type="entry name" value="Bet v1-like"/>
    <property type="match status" value="1"/>
</dbReference>
<dbReference type="Pfam" id="PF12840">
    <property type="entry name" value="HTH_20"/>
    <property type="match status" value="1"/>
</dbReference>
<dbReference type="RefSeq" id="WP_236335379.1">
    <property type="nucleotide sequence ID" value="NZ_JAKIJS010000001.1"/>
</dbReference>
<dbReference type="InterPro" id="IPR011991">
    <property type="entry name" value="ArsR-like_HTH"/>
</dbReference>
<sequence length="269" mass="30913">MIAEMVDELSTTFKALSHPIRRQILDTLIHGPKSTGDLNEKFPEVTRYAVMKHLGMLESANLITIRREGRVRLNYLNAVPLREIYNRWVNKYEDQDANSLLTLKEKVEQSIGRKDQMENGLKQDSFQIEQEITIHAPREKVYEALTSDIDQWWAYRLSGDKKSTLSFEPKVGGRFIETWGNGEGALWGVVSYVKAPEEIRMNGLLGMRGAVNSAYTYQLEEKGDDTVLKLSHHAYGLIDPEWRAGHDQGWQELLGKFLKEYVETGKRPE</sequence>
<evidence type="ECO:0000313" key="5">
    <source>
        <dbReference type="Proteomes" id="UP001649381"/>
    </source>
</evidence>
<dbReference type="EMBL" id="JAKIJS010000001">
    <property type="protein sequence ID" value="MCF6138515.1"/>
    <property type="molecule type" value="Genomic_DNA"/>
</dbReference>
<dbReference type="PANTHER" id="PTHR38600">
    <property type="entry name" value="TRANSCRIPTIONAL REGULATORY PROTEIN"/>
    <property type="match status" value="1"/>
</dbReference>
<keyword evidence="2" id="KW-0238">DNA-binding</keyword>
<dbReference type="SUPFAM" id="SSF46785">
    <property type="entry name" value="Winged helix' DNA-binding domain"/>
    <property type="match status" value="1"/>
</dbReference>
<dbReference type="InterPro" id="IPR036390">
    <property type="entry name" value="WH_DNA-bd_sf"/>
</dbReference>
<dbReference type="InterPro" id="IPR023393">
    <property type="entry name" value="START-like_dom_sf"/>
</dbReference>
<dbReference type="PROSITE" id="PS50987">
    <property type="entry name" value="HTH_ARSR_2"/>
    <property type="match status" value="1"/>
</dbReference>
<evidence type="ECO:0000256" key="2">
    <source>
        <dbReference type="ARBA" id="ARBA00023125"/>
    </source>
</evidence>
<dbReference type="Proteomes" id="UP001649381">
    <property type="component" value="Unassembled WGS sequence"/>
</dbReference>
<dbReference type="InterPro" id="IPR036388">
    <property type="entry name" value="WH-like_DNA-bd_sf"/>
</dbReference>
<name>A0ABS9H3X2_9BACL</name>
<organism evidence="4 5">
    <name type="scientific">Pseudalkalibacillus berkeleyi</name>
    <dbReference type="NCBI Taxonomy" id="1069813"/>
    <lineage>
        <taxon>Bacteria</taxon>
        <taxon>Bacillati</taxon>
        <taxon>Bacillota</taxon>
        <taxon>Bacilli</taxon>
        <taxon>Bacillales</taxon>
        <taxon>Fictibacillaceae</taxon>
        <taxon>Pseudalkalibacillus</taxon>
    </lineage>
</organism>